<dbReference type="InterPro" id="IPR000150">
    <property type="entry name" value="Cof"/>
</dbReference>
<dbReference type="EMBL" id="PHNE01000001">
    <property type="protein sequence ID" value="PPE06028.1"/>
    <property type="molecule type" value="Genomic_DNA"/>
</dbReference>
<evidence type="ECO:0000313" key="1">
    <source>
        <dbReference type="EMBL" id="PPE06028.1"/>
    </source>
</evidence>
<dbReference type="InterPro" id="IPR023214">
    <property type="entry name" value="HAD_sf"/>
</dbReference>
<reference evidence="1 2" key="1">
    <citation type="submission" date="2017-11" db="EMBL/GenBank/DDBJ databases">
        <title>Genome sequence of Entomoplasma lucivorax PIPN-2 (ATCC 49196).</title>
        <authorList>
            <person name="Lo W.-S."/>
            <person name="Gasparich G.E."/>
            <person name="Kuo C.-H."/>
        </authorList>
    </citation>
    <scope>NUCLEOTIDE SEQUENCE [LARGE SCALE GENOMIC DNA]</scope>
    <source>
        <strain evidence="1 2">PIPN-2</strain>
    </source>
</reference>
<dbReference type="NCBIfam" id="TIGR00099">
    <property type="entry name" value="Cof-subfamily"/>
    <property type="match status" value="1"/>
</dbReference>
<dbReference type="InterPro" id="IPR006379">
    <property type="entry name" value="HAD-SF_hydro_IIB"/>
</dbReference>
<dbReference type="Gene3D" id="3.30.1240.10">
    <property type="match status" value="1"/>
</dbReference>
<comment type="caution">
    <text evidence="1">The sequence shown here is derived from an EMBL/GenBank/DDBJ whole genome shotgun (WGS) entry which is preliminary data.</text>
</comment>
<protein>
    <submittedName>
        <fullName evidence="1">Uncharacterized protein</fullName>
    </submittedName>
</protein>
<dbReference type="PANTHER" id="PTHR10000">
    <property type="entry name" value="PHOSPHOSERINE PHOSPHATASE"/>
    <property type="match status" value="1"/>
</dbReference>
<gene>
    <name evidence="1" type="ORF">ELUCI_v1c03190</name>
</gene>
<dbReference type="GO" id="GO:0005829">
    <property type="term" value="C:cytosol"/>
    <property type="evidence" value="ECO:0007669"/>
    <property type="project" value="TreeGrafter"/>
</dbReference>
<evidence type="ECO:0000313" key="2">
    <source>
        <dbReference type="Proteomes" id="UP000237865"/>
    </source>
</evidence>
<dbReference type="SFLD" id="SFLDG01140">
    <property type="entry name" value="C2.B:_Phosphomannomutase_and_P"/>
    <property type="match status" value="1"/>
</dbReference>
<dbReference type="SFLD" id="SFLDG01144">
    <property type="entry name" value="C2.B.4:_PGP_Like"/>
    <property type="match status" value="1"/>
</dbReference>
<dbReference type="RefSeq" id="WP_028126841.1">
    <property type="nucleotide sequence ID" value="NZ_PHNE01000001.1"/>
</dbReference>
<dbReference type="InterPro" id="IPR036412">
    <property type="entry name" value="HAD-like_sf"/>
</dbReference>
<dbReference type="SFLD" id="SFLDS00003">
    <property type="entry name" value="Haloacid_Dehalogenase"/>
    <property type="match status" value="1"/>
</dbReference>
<dbReference type="STRING" id="1399797.GCA_000518285_01502"/>
<proteinExistence type="predicted"/>
<dbReference type="Pfam" id="PF08282">
    <property type="entry name" value="Hydrolase_3"/>
    <property type="match status" value="1"/>
</dbReference>
<dbReference type="GO" id="GO:0000287">
    <property type="term" value="F:magnesium ion binding"/>
    <property type="evidence" value="ECO:0007669"/>
    <property type="project" value="TreeGrafter"/>
</dbReference>
<dbReference type="NCBIfam" id="TIGR01484">
    <property type="entry name" value="HAD-SF-IIB"/>
    <property type="match status" value="1"/>
</dbReference>
<dbReference type="Proteomes" id="UP000237865">
    <property type="component" value="Unassembled WGS sequence"/>
</dbReference>
<dbReference type="PANTHER" id="PTHR10000:SF8">
    <property type="entry name" value="HAD SUPERFAMILY HYDROLASE-LIKE, TYPE 3"/>
    <property type="match status" value="1"/>
</dbReference>
<dbReference type="CDD" id="cd07516">
    <property type="entry name" value="HAD_Pase"/>
    <property type="match status" value="1"/>
</dbReference>
<organism evidence="1 2">
    <name type="scientific">Williamsoniiplasma lucivorax</name>
    <dbReference type="NCBI Taxonomy" id="209274"/>
    <lineage>
        <taxon>Bacteria</taxon>
        <taxon>Bacillati</taxon>
        <taxon>Mycoplasmatota</taxon>
        <taxon>Mollicutes</taxon>
        <taxon>Entomoplasmatales</taxon>
        <taxon>Williamsoniiplasma</taxon>
    </lineage>
</organism>
<dbReference type="Gene3D" id="3.40.50.1000">
    <property type="entry name" value="HAD superfamily/HAD-like"/>
    <property type="match status" value="1"/>
</dbReference>
<name>A0A2S5RFF6_9MOLU</name>
<dbReference type="PROSITE" id="PS01229">
    <property type="entry name" value="COF_2"/>
    <property type="match status" value="1"/>
</dbReference>
<dbReference type="PROSITE" id="PS01228">
    <property type="entry name" value="COF_1"/>
    <property type="match status" value="1"/>
</dbReference>
<accession>A0A2S5RFF6</accession>
<dbReference type="GO" id="GO:0016791">
    <property type="term" value="F:phosphatase activity"/>
    <property type="evidence" value="ECO:0007669"/>
    <property type="project" value="UniProtKB-ARBA"/>
</dbReference>
<sequence>MNIKAIVIDIDGTLLTNKRIISPLTKKALIEAQEKGIKIILASGRPTPGMMRFAKELELDKNNGFLVSYNGAVATNLQTNEILFSKTLSATMAAEIIQHLKKFDLVTMVYKDDYVCVENAYPKPIAFRDVKLEVVRYEAHGCNMLVSEVKDLVEFANYPMYKILSAGDPAYLKEIEQELKAPFIGKANSMFTSDFFFEYTDIGIDKAYALDNFLPQLGINPENLMAIGDGQNDMSMIQYAGVGVAMGNAKPEVQNVADFVTKTNDEDGIVHALEQYLK</sequence>
<dbReference type="SUPFAM" id="SSF56784">
    <property type="entry name" value="HAD-like"/>
    <property type="match status" value="1"/>
</dbReference>
<dbReference type="AlphaFoldDB" id="A0A2S5RFF6"/>
<keyword evidence="2" id="KW-1185">Reference proteome</keyword>